<evidence type="ECO:0000256" key="1">
    <source>
        <dbReference type="ARBA" id="ARBA00008455"/>
    </source>
</evidence>
<comment type="caution">
    <text evidence="8">The sequence shown here is derived from an EMBL/GenBank/DDBJ whole genome shotgun (WGS) entry which is preliminary data.</text>
</comment>
<dbReference type="STRING" id="1661398.A0A482VR39"/>
<reference evidence="8 9" key="1">
    <citation type="submission" date="2017-03" db="EMBL/GenBank/DDBJ databases">
        <title>Genome of the blue death feigning beetle - Asbolus verrucosus.</title>
        <authorList>
            <person name="Rider S.D."/>
        </authorList>
    </citation>
    <scope>NUCLEOTIDE SEQUENCE [LARGE SCALE GENOMIC DNA]</scope>
    <source>
        <strain evidence="8">Butters</strain>
        <tissue evidence="8">Head and leg muscle</tissue>
    </source>
</reference>
<evidence type="ECO:0000259" key="6">
    <source>
        <dbReference type="SMART" id="SM00645"/>
    </source>
</evidence>
<feature type="chain" id="PRO_5019866233" evidence="5">
    <location>
        <begin position="17"/>
        <end position="333"/>
    </location>
</feature>
<dbReference type="Gene3D" id="3.90.70.10">
    <property type="entry name" value="Cysteine proteinases"/>
    <property type="match status" value="1"/>
</dbReference>
<feature type="signal peptide" evidence="5">
    <location>
        <begin position="1"/>
        <end position="16"/>
    </location>
</feature>
<dbReference type="InterPro" id="IPR038765">
    <property type="entry name" value="Papain-like_cys_pep_sf"/>
</dbReference>
<dbReference type="OrthoDB" id="5855924at2759"/>
<dbReference type="InterPro" id="IPR000668">
    <property type="entry name" value="Peptidase_C1A_C"/>
</dbReference>
<evidence type="ECO:0000259" key="7">
    <source>
        <dbReference type="SMART" id="SM00848"/>
    </source>
</evidence>
<comment type="similarity">
    <text evidence="1">Belongs to the peptidase C1 family.</text>
</comment>
<dbReference type="SUPFAM" id="SSF54001">
    <property type="entry name" value="Cysteine proteinases"/>
    <property type="match status" value="1"/>
</dbReference>
<protein>
    <submittedName>
        <fullName evidence="8">Peptidase C1 and/or Inhibitor I29 domain containing protein</fullName>
    </submittedName>
</protein>
<dbReference type="AlphaFoldDB" id="A0A482VR39"/>
<evidence type="ECO:0000256" key="4">
    <source>
        <dbReference type="ARBA" id="ARBA00022807"/>
    </source>
</evidence>
<keyword evidence="2" id="KW-0645">Protease</keyword>
<organism evidence="8 9">
    <name type="scientific">Asbolus verrucosus</name>
    <name type="common">Desert ironclad beetle</name>
    <dbReference type="NCBI Taxonomy" id="1661398"/>
    <lineage>
        <taxon>Eukaryota</taxon>
        <taxon>Metazoa</taxon>
        <taxon>Ecdysozoa</taxon>
        <taxon>Arthropoda</taxon>
        <taxon>Hexapoda</taxon>
        <taxon>Insecta</taxon>
        <taxon>Pterygota</taxon>
        <taxon>Neoptera</taxon>
        <taxon>Endopterygota</taxon>
        <taxon>Coleoptera</taxon>
        <taxon>Polyphaga</taxon>
        <taxon>Cucujiformia</taxon>
        <taxon>Tenebrionidae</taxon>
        <taxon>Pimeliinae</taxon>
        <taxon>Asbolus</taxon>
    </lineage>
</organism>
<sequence length="333" mass="37739">MKITSIFMLIIVASLATNESSVKEKWRLFKADFNKVYESPDQEAARYQNFKDNLNTIKEHNKKYNKGLVSYQLGITQFADMNEDDFSSYLKKLPRMSSTSDPHAKPFTPLKFNVPLKKDWRDNKVISGVKDETKHCYSSWAFSAAGAIESHLAILQNSTCSTLSPQNLIDCSLEDGNEGCKGGNISSAFHYVQNNGIMLEEDYPYTARQQNCSFNPNKSVTSISGYRKIPTGSEEKLQEVVGSVGPVAAGIHATRFFFLYRGGYFYDDYCSSNVNRLNRVVLIVGYSYENEKEYWIVKNSLGWKWGIEGYMHLARNKENNCGIATAAFYPLFS</sequence>
<dbReference type="Pfam" id="PF00112">
    <property type="entry name" value="Peptidase_C1"/>
    <property type="match status" value="1"/>
</dbReference>
<proteinExistence type="inferred from homology"/>
<evidence type="ECO:0000256" key="5">
    <source>
        <dbReference type="SAM" id="SignalP"/>
    </source>
</evidence>
<evidence type="ECO:0000313" key="9">
    <source>
        <dbReference type="Proteomes" id="UP000292052"/>
    </source>
</evidence>
<name>A0A482VR39_ASBVE</name>
<dbReference type="InterPro" id="IPR039417">
    <property type="entry name" value="Peptidase_C1A_papain-like"/>
</dbReference>
<dbReference type="FunFam" id="3.90.70.10:FF:000006">
    <property type="entry name" value="Cathepsin S"/>
    <property type="match status" value="1"/>
</dbReference>
<dbReference type="SMART" id="SM00645">
    <property type="entry name" value="Pept_C1"/>
    <property type="match status" value="1"/>
</dbReference>
<evidence type="ECO:0000256" key="3">
    <source>
        <dbReference type="ARBA" id="ARBA00022801"/>
    </source>
</evidence>
<dbReference type="InterPro" id="IPR013128">
    <property type="entry name" value="Peptidase_C1A"/>
</dbReference>
<dbReference type="GO" id="GO:0008234">
    <property type="term" value="F:cysteine-type peptidase activity"/>
    <property type="evidence" value="ECO:0007669"/>
    <property type="project" value="UniProtKB-KW"/>
</dbReference>
<evidence type="ECO:0000313" key="8">
    <source>
        <dbReference type="EMBL" id="RZC34879.1"/>
    </source>
</evidence>
<gene>
    <name evidence="8" type="ORF">BDFB_004061</name>
</gene>
<keyword evidence="3" id="KW-0378">Hydrolase</keyword>
<dbReference type="Proteomes" id="UP000292052">
    <property type="component" value="Unassembled WGS sequence"/>
</dbReference>
<feature type="domain" description="Peptidase C1A papain C-terminal" evidence="6">
    <location>
        <begin position="114"/>
        <end position="331"/>
    </location>
</feature>
<dbReference type="EMBL" id="QDEB01076031">
    <property type="protein sequence ID" value="RZC34879.1"/>
    <property type="molecule type" value="Genomic_DNA"/>
</dbReference>
<keyword evidence="4" id="KW-0788">Thiol protease</keyword>
<accession>A0A482VR39</accession>
<keyword evidence="5" id="KW-0732">Signal</keyword>
<dbReference type="InterPro" id="IPR013201">
    <property type="entry name" value="Prot_inhib_I29"/>
</dbReference>
<evidence type="ECO:0000256" key="2">
    <source>
        <dbReference type="ARBA" id="ARBA00022670"/>
    </source>
</evidence>
<dbReference type="CDD" id="cd02248">
    <property type="entry name" value="Peptidase_C1A"/>
    <property type="match status" value="1"/>
</dbReference>
<dbReference type="PANTHER" id="PTHR12411">
    <property type="entry name" value="CYSTEINE PROTEASE FAMILY C1-RELATED"/>
    <property type="match status" value="1"/>
</dbReference>
<feature type="domain" description="Cathepsin propeptide inhibitor" evidence="7">
    <location>
        <begin position="26"/>
        <end position="86"/>
    </location>
</feature>
<dbReference type="GO" id="GO:0006508">
    <property type="term" value="P:proteolysis"/>
    <property type="evidence" value="ECO:0007669"/>
    <property type="project" value="UniProtKB-KW"/>
</dbReference>
<dbReference type="SMART" id="SM00848">
    <property type="entry name" value="Inhibitor_I29"/>
    <property type="match status" value="1"/>
</dbReference>
<keyword evidence="9" id="KW-1185">Reference proteome</keyword>
<dbReference type="Pfam" id="PF08246">
    <property type="entry name" value="Inhibitor_I29"/>
    <property type="match status" value="1"/>
</dbReference>